<evidence type="ECO:0000256" key="1">
    <source>
        <dbReference type="ARBA" id="ARBA00004117"/>
    </source>
</evidence>
<dbReference type="InterPro" id="IPR001444">
    <property type="entry name" value="Flag_bb_rod_N"/>
</dbReference>
<name>A0A5S3PGS4_9RHOB</name>
<keyword evidence="5" id="KW-1185">Reference proteome</keyword>
<dbReference type="OrthoDB" id="9788334at2"/>
<evidence type="ECO:0000259" key="3">
    <source>
        <dbReference type="Pfam" id="PF00460"/>
    </source>
</evidence>
<comment type="subcellular location">
    <subcellularLocation>
        <location evidence="1">Bacterial flagellum basal body</location>
    </subcellularLocation>
</comment>
<comment type="caution">
    <text evidence="4">The sequence shown here is derived from an EMBL/GenBank/DDBJ whole genome shotgun (WGS) entry which is preliminary data.</text>
</comment>
<feature type="region of interest" description="Disordered" evidence="2">
    <location>
        <begin position="68"/>
        <end position="95"/>
    </location>
</feature>
<dbReference type="NCBIfam" id="NF009270">
    <property type="entry name" value="PRK12627.1"/>
    <property type="match status" value="1"/>
</dbReference>
<evidence type="ECO:0000256" key="2">
    <source>
        <dbReference type="SAM" id="MobiDB-lite"/>
    </source>
</evidence>
<evidence type="ECO:0000313" key="4">
    <source>
        <dbReference type="EMBL" id="TMM52511.1"/>
    </source>
</evidence>
<proteinExistence type="predicted"/>
<reference evidence="4 5" key="1">
    <citation type="submission" date="2019-05" db="EMBL/GenBank/DDBJ databases">
        <title>Sulfitobacter sabulilitoris sp. nov., isolated from a marine sand.</title>
        <authorList>
            <person name="Yoon J.-H."/>
        </authorList>
    </citation>
    <scope>NUCLEOTIDE SEQUENCE [LARGE SCALE GENOMIC DNA]</scope>
    <source>
        <strain evidence="4 5">HSMS-29</strain>
    </source>
</reference>
<accession>A0A5S3PGS4</accession>
<dbReference type="GO" id="GO:0009425">
    <property type="term" value="C:bacterial-type flagellum basal body"/>
    <property type="evidence" value="ECO:0007669"/>
    <property type="project" value="UniProtKB-SubCell"/>
</dbReference>
<feature type="domain" description="Flagellar basal body rod protein N-terminal" evidence="3">
    <location>
        <begin position="20"/>
        <end position="38"/>
    </location>
</feature>
<evidence type="ECO:0000313" key="5">
    <source>
        <dbReference type="Proteomes" id="UP000309550"/>
    </source>
</evidence>
<dbReference type="RefSeq" id="WP_138662052.1">
    <property type="nucleotide sequence ID" value="NZ_VANS01000002.1"/>
</dbReference>
<dbReference type="AlphaFoldDB" id="A0A5S3PGS4"/>
<gene>
    <name evidence="4" type="ORF">FDT80_09535</name>
</gene>
<dbReference type="Pfam" id="PF00460">
    <property type="entry name" value="Flg_bb_rod"/>
    <property type="match status" value="1"/>
</dbReference>
<sequence length="131" mass="14024">MFENLDIFKMSSAMAVHAGQKQAVISMNVANADTPGYRSQDVPGFSASYRAQAGTADASQLRTTRARHLTASSQGAMTIAVTDRSGEASPDGNTVSLETEMRKSIDAKRQHDRALAIYKSALSTLRSSLGR</sequence>
<organism evidence="4 5">
    <name type="scientific">Sulfitobacter sabulilitoris</name>
    <dbReference type="NCBI Taxonomy" id="2562655"/>
    <lineage>
        <taxon>Bacteria</taxon>
        <taxon>Pseudomonadati</taxon>
        <taxon>Pseudomonadota</taxon>
        <taxon>Alphaproteobacteria</taxon>
        <taxon>Rhodobacterales</taxon>
        <taxon>Roseobacteraceae</taxon>
        <taxon>Sulfitobacter</taxon>
    </lineage>
</organism>
<protein>
    <submittedName>
        <fullName evidence="4">FlgB family protein</fullName>
    </submittedName>
</protein>
<dbReference type="EMBL" id="VANS01000002">
    <property type="protein sequence ID" value="TMM52511.1"/>
    <property type="molecule type" value="Genomic_DNA"/>
</dbReference>
<dbReference type="Proteomes" id="UP000309550">
    <property type="component" value="Unassembled WGS sequence"/>
</dbReference>